<dbReference type="RefSeq" id="WP_204423648.1">
    <property type="nucleotide sequence ID" value="NZ_CP070228.1"/>
</dbReference>
<organism evidence="2 3">
    <name type="scientific">Arcanobacterium phocisimile</name>
    <dbReference type="NCBI Taxonomy" id="1302235"/>
    <lineage>
        <taxon>Bacteria</taxon>
        <taxon>Bacillati</taxon>
        <taxon>Actinomycetota</taxon>
        <taxon>Actinomycetes</taxon>
        <taxon>Actinomycetales</taxon>
        <taxon>Actinomycetaceae</taxon>
        <taxon>Arcanobacterium</taxon>
    </lineage>
</organism>
<protein>
    <submittedName>
        <fullName evidence="2">PHP domain-containing protein</fullName>
    </submittedName>
</protein>
<dbReference type="SMART" id="SM00481">
    <property type="entry name" value="POLIIIAc"/>
    <property type="match status" value="1"/>
</dbReference>
<dbReference type="Gene3D" id="3.20.20.140">
    <property type="entry name" value="Metal-dependent hydrolases"/>
    <property type="match status" value="1"/>
</dbReference>
<dbReference type="InterPro" id="IPR016195">
    <property type="entry name" value="Pol/histidinol_Pase-like"/>
</dbReference>
<dbReference type="Pfam" id="PF02811">
    <property type="entry name" value="PHP"/>
    <property type="match status" value="1"/>
</dbReference>
<dbReference type="Proteomes" id="UP000602653">
    <property type="component" value="Chromosome"/>
</dbReference>
<dbReference type="InterPro" id="IPR003141">
    <property type="entry name" value="Pol/His_phosphatase_N"/>
</dbReference>
<dbReference type="EMBL" id="CP070228">
    <property type="protein sequence ID" value="QRV01695.1"/>
    <property type="molecule type" value="Genomic_DNA"/>
</dbReference>
<name>A0ABX7IG16_9ACTO</name>
<reference evidence="2 3" key="1">
    <citation type="submission" date="2021-02" db="EMBL/GenBank/DDBJ databases">
        <title>Complete Genome Sequence of Arcanobacterium phocisimile strain DSM 26142T from a harbour seal.</title>
        <authorList>
            <person name="Borowiak M."/>
            <person name="Alssahen M."/>
            <person name="Malorny B."/>
            <person name="Laemmler C."/>
            <person name="Siebert U."/>
            <person name="Ploetz M."/>
            <person name="Abdulmawjood A."/>
        </authorList>
    </citation>
    <scope>NUCLEOTIDE SEQUENCE [LARGE SCALE GENOMIC DNA]</scope>
    <source>
        <strain evidence="2 3">DSM 26142</strain>
    </source>
</reference>
<evidence type="ECO:0000313" key="3">
    <source>
        <dbReference type="Proteomes" id="UP000602653"/>
    </source>
</evidence>
<dbReference type="SUPFAM" id="SSF89550">
    <property type="entry name" value="PHP domain-like"/>
    <property type="match status" value="1"/>
</dbReference>
<evidence type="ECO:0000259" key="1">
    <source>
        <dbReference type="SMART" id="SM00481"/>
    </source>
</evidence>
<accession>A0ABX7IG16</accession>
<dbReference type="InterPro" id="IPR052018">
    <property type="entry name" value="PHP_domain"/>
</dbReference>
<dbReference type="PANTHER" id="PTHR42924:SF3">
    <property type="entry name" value="POLYMERASE_HISTIDINOL PHOSPHATASE N-TERMINAL DOMAIN-CONTAINING PROTEIN"/>
    <property type="match status" value="1"/>
</dbReference>
<dbReference type="PANTHER" id="PTHR42924">
    <property type="entry name" value="EXONUCLEASE"/>
    <property type="match status" value="1"/>
</dbReference>
<evidence type="ECO:0000313" key="2">
    <source>
        <dbReference type="EMBL" id="QRV01695.1"/>
    </source>
</evidence>
<dbReference type="InterPro" id="IPR004013">
    <property type="entry name" value="PHP_dom"/>
</dbReference>
<dbReference type="Gene3D" id="1.10.150.650">
    <property type="match status" value="1"/>
</dbReference>
<gene>
    <name evidence="2" type="ORF">JTE88_06245</name>
</gene>
<dbReference type="CDD" id="cd07438">
    <property type="entry name" value="PHP_HisPPase_AMP"/>
    <property type="match status" value="1"/>
</dbReference>
<proteinExistence type="predicted"/>
<feature type="domain" description="Polymerase/histidinol phosphatase N-terminal" evidence="1">
    <location>
        <begin position="3"/>
        <end position="68"/>
    </location>
</feature>
<keyword evidence="3" id="KW-1185">Reference proteome</keyword>
<sequence>MKIDLHTHSSCSDGTDHPYALITQAHQAGLDVVGLTDHDTVEGWVDAAIAAQETGIKLVRGMEITARCHGTHVHILGYLFNPGHPKIIDHIAKLQASRHGRAREITQRLAEDYPISFDDVVAHAAPGAVLGRPHIADALVTLGLVESRSHAFERLLAPSSPYYVSQYAPEASDVVKFVGQAGGKTVWAHPHASSRGNIAPDRAFEELADAGLFGVEVDHRDNPADTRPALADIVKAYGLARFGSSDFHGTGKPNQLGEHTTSADVYFSLIDGTFAEVI</sequence>